<evidence type="ECO:0000256" key="1">
    <source>
        <dbReference type="ARBA" id="ARBA00022737"/>
    </source>
</evidence>
<dbReference type="Gene3D" id="1.25.40.10">
    <property type="entry name" value="Tetratricopeptide repeat domain"/>
    <property type="match status" value="1"/>
</dbReference>
<accession>A0A8H6AB13</accession>
<sequence>MELTRVPSVRDDSYGILTLSEGQEPVADLGGLVVKKALIQASRLEQYLEIRRSTVGVIFMGTPHRGSPLASVGKSLINAIKFAFNLSTSHIKSLVSDSEELREIAYEFGSIVTNPPLKVINFVESSTYNVGPIRLPIVPRASGSMDPIGPVQHPIPLDGDHRTMCQFPGKQSSQYKLVKGTINSLITTPDSNPPKAMDVYGILTWLQFQNPTFPQPTKGTCQWIFNLDLFQKFLADEKPLLWIHGPPGIGKSTLSFYVSQRLGIESRALVVHSAASALEEKRRGIPGFICNLLGQILQESGDRNSILHFLKDLPDQHPSASQIPLDKLMELLDKITRACAPTILVLDGIDECGDPMQVESFVKGISQMAKQNTSIVKLILTSRTMGALESLLGCDSSILLEPAHTMNDILTFSSIKLEDDFRISGFKKHNIARTVTEKSQGLFIWASLFFQGISQIGGHVDVEIHLQRSKAQIASFYMDILDGLEGSSPELASYRNLIFKICCASVSPLSVSEATEVIRFLKGTQRLQDFQTLCSSACGPLIQLTNGKVSFSHCSVRDFLLEAGNGRDKAPALILLTEAHMFFASLCLKYLLAYIEDSTSWPDSSRVGDFPFLKYACLNWLFHITHIETLSRDLSKYLNVFIHSRAGTIWAAVLYPYFQQGKGESVSSAFSLLQSQLLHLNASLPSMSEPATISLLEEASHGLKIFLIRAFENAVSMKSHSEPTSRDTIEAILNLSRAYQTNRRFSLAKRTADRALALSTLHLGPKDPLSLTCHHQSLLLQLNNDKTKSKSHLATIISDLADLHQELVRVLGRFHMDTLRCHHDVGLALLYARKFAEAYTILPQLYRDMKEHLGDSKLTQRAANNTANLLFRMKRLEDAKYLLEESDDVQQLAQFEQPVELSRYHIYCFEALESLAVIHHTNKESSVAIPLHERAIQGRLHLVGYDADAITWARNLGYSLEHQQLYKKAFEHYKMWIHTAEQIPELVPLGKMLKRCQDECLRDWRNAYSRGRTLHLPPETNDMSVLYRAISNHSSLICGPLKWFRAWAMGFMIMTIAYLMFSC</sequence>
<feature type="domain" description="Nephrocystin 3-like N-terminal" evidence="3">
    <location>
        <begin position="219"/>
        <end position="383"/>
    </location>
</feature>
<feature type="transmembrane region" description="Helical" evidence="2">
    <location>
        <begin position="1043"/>
        <end position="1061"/>
    </location>
</feature>
<dbReference type="Pfam" id="PF24883">
    <property type="entry name" value="NPHP3_N"/>
    <property type="match status" value="1"/>
</dbReference>
<dbReference type="InterPro" id="IPR056884">
    <property type="entry name" value="NPHP3-like_N"/>
</dbReference>
<dbReference type="PANTHER" id="PTHR10039">
    <property type="entry name" value="AMELOGENIN"/>
    <property type="match status" value="1"/>
</dbReference>
<evidence type="ECO:0000259" key="3">
    <source>
        <dbReference type="Pfam" id="PF24883"/>
    </source>
</evidence>
<keyword evidence="2" id="KW-0812">Transmembrane</keyword>
<dbReference type="SUPFAM" id="SSF52540">
    <property type="entry name" value="P-loop containing nucleoside triphosphate hydrolases"/>
    <property type="match status" value="1"/>
</dbReference>
<comment type="caution">
    <text evidence="4">The sequence shown here is derived from an EMBL/GenBank/DDBJ whole genome shotgun (WGS) entry which is preliminary data.</text>
</comment>
<keyword evidence="2" id="KW-1133">Transmembrane helix</keyword>
<proteinExistence type="predicted"/>
<dbReference type="AlphaFoldDB" id="A0A8H6AB13"/>
<dbReference type="SUPFAM" id="SSF48452">
    <property type="entry name" value="TPR-like"/>
    <property type="match status" value="1"/>
</dbReference>
<evidence type="ECO:0000256" key="2">
    <source>
        <dbReference type="SAM" id="Phobius"/>
    </source>
</evidence>
<protein>
    <recommendedName>
        <fullName evidence="3">Nephrocystin 3-like N-terminal domain-containing protein</fullName>
    </recommendedName>
</protein>
<evidence type="ECO:0000313" key="4">
    <source>
        <dbReference type="EMBL" id="KAF5862588.1"/>
    </source>
</evidence>
<dbReference type="Gene3D" id="3.40.50.300">
    <property type="entry name" value="P-loop containing nucleotide triphosphate hydrolases"/>
    <property type="match status" value="1"/>
</dbReference>
<keyword evidence="5" id="KW-1185">Reference proteome</keyword>
<gene>
    <name evidence="4" type="ORF">ETB97_011492</name>
</gene>
<dbReference type="Proteomes" id="UP000541154">
    <property type="component" value="Unassembled WGS sequence"/>
</dbReference>
<dbReference type="PANTHER" id="PTHR10039:SF14">
    <property type="entry name" value="NACHT DOMAIN-CONTAINING PROTEIN"/>
    <property type="match status" value="1"/>
</dbReference>
<dbReference type="InterPro" id="IPR027417">
    <property type="entry name" value="P-loop_NTPase"/>
</dbReference>
<dbReference type="InterPro" id="IPR011990">
    <property type="entry name" value="TPR-like_helical_dom_sf"/>
</dbReference>
<reference evidence="4 5" key="1">
    <citation type="submission" date="2019-04" db="EMBL/GenBank/DDBJ databases">
        <title>Aspergillus burnettii sp. nov., novel species from soil in southeast Queensland.</title>
        <authorList>
            <person name="Gilchrist C.L.M."/>
            <person name="Pitt J.I."/>
            <person name="Lange L."/>
            <person name="Lacey H.J."/>
            <person name="Vuong D."/>
            <person name="Midgley D.J."/>
            <person name="Greenfield P."/>
            <person name="Bradbury M."/>
            <person name="Lacey E."/>
            <person name="Busk P.K."/>
            <person name="Pilgaard B."/>
            <person name="Chooi Y.H."/>
            <person name="Piggott A.M."/>
        </authorList>
    </citation>
    <scope>NUCLEOTIDE SEQUENCE [LARGE SCALE GENOMIC DNA]</scope>
    <source>
        <strain evidence="4 5">FRR 5400</strain>
    </source>
</reference>
<evidence type="ECO:0000313" key="5">
    <source>
        <dbReference type="Proteomes" id="UP000541154"/>
    </source>
</evidence>
<dbReference type="EMBL" id="SPNV01000070">
    <property type="protein sequence ID" value="KAF5862588.1"/>
    <property type="molecule type" value="Genomic_DNA"/>
</dbReference>
<keyword evidence="1" id="KW-0677">Repeat</keyword>
<organism evidence="4 5">
    <name type="scientific">Petromyces alliaceus</name>
    <name type="common">Aspergillus alliaceus</name>
    <dbReference type="NCBI Taxonomy" id="209559"/>
    <lineage>
        <taxon>Eukaryota</taxon>
        <taxon>Fungi</taxon>
        <taxon>Dikarya</taxon>
        <taxon>Ascomycota</taxon>
        <taxon>Pezizomycotina</taxon>
        <taxon>Eurotiomycetes</taxon>
        <taxon>Eurotiomycetidae</taxon>
        <taxon>Eurotiales</taxon>
        <taxon>Aspergillaceae</taxon>
        <taxon>Aspergillus</taxon>
        <taxon>Aspergillus subgen. Circumdati</taxon>
    </lineage>
</organism>
<name>A0A8H6AB13_PETAA</name>
<keyword evidence="2" id="KW-0472">Membrane</keyword>